<organism evidence="1 2">
    <name type="scientific">Pontibacillus halophilus JSM 076056 = DSM 19796</name>
    <dbReference type="NCBI Taxonomy" id="1385510"/>
    <lineage>
        <taxon>Bacteria</taxon>
        <taxon>Bacillati</taxon>
        <taxon>Bacillota</taxon>
        <taxon>Bacilli</taxon>
        <taxon>Bacillales</taxon>
        <taxon>Bacillaceae</taxon>
        <taxon>Pontibacillus</taxon>
    </lineage>
</organism>
<dbReference type="Proteomes" id="UP000030528">
    <property type="component" value="Unassembled WGS sequence"/>
</dbReference>
<dbReference type="EMBL" id="AVPE01000001">
    <property type="protein sequence ID" value="KGX94039.1"/>
    <property type="molecule type" value="Genomic_DNA"/>
</dbReference>
<dbReference type="AlphaFoldDB" id="A0A0A5GQ19"/>
<dbReference type="STRING" id="1385510.GCA_000425205_00462"/>
<dbReference type="OrthoDB" id="1886650at2"/>
<sequence length="470" mass="50632">MAKICSNCECLPYTALCECPTQQGITVIQPACQTLPDGSVTGNPCYRPSPENRSYWSYKVMTDNATATEAVDAFIIPICQAILDDSILVKEKVDGCGDFDNVPFQLAQTNPVFGTAPEGFQWLIVNNNGRYGKGISVEYRLEVIGNFPNGVQPISTLAGDSPLTFDCEGCYIVPQCPEPADLVVDIECTRTIVNNQATLLYRADITNVGGSPATDVQVTDLILYNDLNVTIGQITVTGADLQVDRATSGEIRVFGQLGTLNPGQHVVFNITAPISSIKSAGSISFNNRLEAVAEETQGSDNCVLNVPAVRLRGSKCCRIESSNLIRYEITLSSIGNSPGTLVNTEDKLAIPEGVRFQIVEFDNCELFFGNSEQPVPLNTPLEGAETLTTRCDNVPVPQFGSLTGSITIEVLSADFGEVSRIIRNTLNSVVPSVPDNQVYLGAENIPVSVDTVLETQLVCQNPCPDNQRTS</sequence>
<proteinExistence type="predicted"/>
<accession>A0A0A5GQ19</accession>
<name>A0A0A5GQ19_9BACI</name>
<dbReference type="RefSeq" id="WP_026799251.1">
    <property type="nucleotide sequence ID" value="NZ_AULI01000001.1"/>
</dbReference>
<keyword evidence="2" id="KW-1185">Reference proteome</keyword>
<reference evidence="1 2" key="1">
    <citation type="submission" date="2013-08" db="EMBL/GenBank/DDBJ databases">
        <authorList>
            <person name="Huang J."/>
            <person name="Wang G."/>
        </authorList>
    </citation>
    <scope>NUCLEOTIDE SEQUENCE [LARGE SCALE GENOMIC DNA]</scope>
    <source>
        <strain evidence="1 2">JSM 076056</strain>
    </source>
</reference>
<evidence type="ECO:0000313" key="2">
    <source>
        <dbReference type="Proteomes" id="UP000030528"/>
    </source>
</evidence>
<gene>
    <name evidence="1" type="ORF">N781_00090</name>
</gene>
<protein>
    <submittedName>
        <fullName evidence="1">Uncharacterized protein</fullName>
    </submittedName>
</protein>
<comment type="caution">
    <text evidence="1">The sequence shown here is derived from an EMBL/GenBank/DDBJ whole genome shotgun (WGS) entry which is preliminary data.</text>
</comment>
<evidence type="ECO:0000313" key="1">
    <source>
        <dbReference type="EMBL" id="KGX94039.1"/>
    </source>
</evidence>